<accession>A0A2P2C1B5</accession>
<dbReference type="AlphaFoldDB" id="A0A2P2C1B5"/>
<dbReference type="EMBL" id="CZKA01000024">
    <property type="protein sequence ID" value="CUR55807.1"/>
    <property type="molecule type" value="Genomic_DNA"/>
</dbReference>
<organism evidence="1">
    <name type="scientific">metagenome</name>
    <dbReference type="NCBI Taxonomy" id="256318"/>
    <lineage>
        <taxon>unclassified sequences</taxon>
        <taxon>metagenomes</taxon>
    </lineage>
</organism>
<name>A0A2P2C1B5_9ZZZZ</name>
<proteinExistence type="predicted"/>
<sequence length="235" mass="24187">MPPAALETLLTGLPVVVRSDSDPLPDGWVALHQLTRDPVGFAEFADGTRQALVALGGADLVDHDLDRSARSLSVLRIAGGLVMPTLAIRAAGGSLRLDPADTWVTGAREGLLLSVPPGDVLPGGSPDCADLEVLLRGHLTDLVTTAASRSLSSAALWGNVASVVNSSANLLGARHPDLGAAGRDLADQALGLPQLAGRWLRTDGGGFRRTTCCLAFSWAAGLGEPAPCGDCVQRH</sequence>
<evidence type="ECO:0008006" key="2">
    <source>
        <dbReference type="Google" id="ProtNLM"/>
    </source>
</evidence>
<evidence type="ECO:0000313" key="1">
    <source>
        <dbReference type="EMBL" id="CUR55807.1"/>
    </source>
</evidence>
<reference evidence="1" key="1">
    <citation type="submission" date="2015-08" db="EMBL/GenBank/DDBJ databases">
        <authorList>
            <person name="Babu N.S."/>
            <person name="Beckwith C.J."/>
            <person name="Beseler K.G."/>
            <person name="Brison A."/>
            <person name="Carone J.V."/>
            <person name="Caskin T.P."/>
            <person name="Diamond M."/>
            <person name="Durham M.E."/>
            <person name="Foxe J.M."/>
            <person name="Go M."/>
            <person name="Henderson B.A."/>
            <person name="Jones I.B."/>
            <person name="McGettigan J.A."/>
            <person name="Micheletti S.J."/>
            <person name="Nasrallah M.E."/>
            <person name="Ortiz D."/>
            <person name="Piller C.R."/>
            <person name="Privatt S.R."/>
            <person name="Schneider S.L."/>
            <person name="Sharp S."/>
            <person name="Smith T.C."/>
            <person name="Stanton J.D."/>
            <person name="Ullery H.E."/>
            <person name="Wilson R.J."/>
            <person name="Serrano M.G."/>
            <person name="Buck G."/>
            <person name="Lee V."/>
            <person name="Wang Y."/>
            <person name="Carvalho R."/>
            <person name="Voegtly L."/>
            <person name="Shi R."/>
            <person name="Duckworth R."/>
            <person name="Johnson A."/>
            <person name="Loviza R."/>
            <person name="Walstead R."/>
            <person name="Shah Z."/>
            <person name="Kiflezghi M."/>
            <person name="Wade K."/>
            <person name="Ball S.L."/>
            <person name="Bradley K.W."/>
            <person name="Asai D.J."/>
            <person name="Bowman C.A."/>
            <person name="Russell D.A."/>
            <person name="Pope W.H."/>
            <person name="Jacobs-Sera D."/>
            <person name="Hendrix R.W."/>
            <person name="Hatfull G.F."/>
        </authorList>
    </citation>
    <scope>NUCLEOTIDE SEQUENCE</scope>
</reference>
<protein>
    <recommendedName>
        <fullName evidence="2">Ferric siderophore reductase C-terminal domain-containing protein</fullName>
    </recommendedName>
</protein>
<gene>
    <name evidence="1" type="ORF">NOCA2300039</name>
</gene>